<evidence type="ECO:0000256" key="1">
    <source>
        <dbReference type="SAM" id="Phobius"/>
    </source>
</evidence>
<feature type="transmembrane region" description="Helical" evidence="1">
    <location>
        <begin position="316"/>
        <end position="335"/>
    </location>
</feature>
<name>A0AAW0CSQ1_9AGAR</name>
<keyword evidence="1" id="KW-0812">Transmembrane</keyword>
<organism evidence="2 3">
    <name type="scientific">Paramarasmius palmivorus</name>
    <dbReference type="NCBI Taxonomy" id="297713"/>
    <lineage>
        <taxon>Eukaryota</taxon>
        <taxon>Fungi</taxon>
        <taxon>Dikarya</taxon>
        <taxon>Basidiomycota</taxon>
        <taxon>Agaricomycotina</taxon>
        <taxon>Agaricomycetes</taxon>
        <taxon>Agaricomycetidae</taxon>
        <taxon>Agaricales</taxon>
        <taxon>Marasmiineae</taxon>
        <taxon>Marasmiaceae</taxon>
        <taxon>Paramarasmius</taxon>
    </lineage>
</organism>
<accession>A0AAW0CSQ1</accession>
<evidence type="ECO:0000313" key="2">
    <source>
        <dbReference type="EMBL" id="KAK7041551.1"/>
    </source>
</evidence>
<dbReference type="AlphaFoldDB" id="A0AAW0CSQ1"/>
<gene>
    <name evidence="2" type="ORF">VNI00_009138</name>
</gene>
<proteinExistence type="predicted"/>
<feature type="transmembrane region" description="Helical" evidence="1">
    <location>
        <begin position="273"/>
        <end position="304"/>
    </location>
</feature>
<dbReference type="Proteomes" id="UP001383192">
    <property type="component" value="Unassembled WGS sequence"/>
</dbReference>
<reference evidence="2 3" key="1">
    <citation type="submission" date="2024-01" db="EMBL/GenBank/DDBJ databases">
        <title>A draft genome for a cacao thread blight-causing isolate of Paramarasmius palmivorus.</title>
        <authorList>
            <person name="Baruah I.K."/>
            <person name="Bukari Y."/>
            <person name="Amoako-Attah I."/>
            <person name="Meinhardt L.W."/>
            <person name="Bailey B.A."/>
            <person name="Cohen S.P."/>
        </authorList>
    </citation>
    <scope>NUCLEOTIDE SEQUENCE [LARGE SCALE GENOMIC DNA]</scope>
    <source>
        <strain evidence="2 3">GH-12</strain>
    </source>
</reference>
<keyword evidence="3" id="KW-1185">Reference proteome</keyword>
<comment type="caution">
    <text evidence="2">The sequence shown here is derived from an EMBL/GenBank/DDBJ whole genome shotgun (WGS) entry which is preliminary data.</text>
</comment>
<keyword evidence="1" id="KW-1133">Transmembrane helix</keyword>
<evidence type="ECO:0000313" key="3">
    <source>
        <dbReference type="Proteomes" id="UP001383192"/>
    </source>
</evidence>
<keyword evidence="1" id="KW-0472">Membrane</keyword>
<dbReference type="EMBL" id="JAYKXP010000033">
    <property type="protein sequence ID" value="KAK7041551.1"/>
    <property type="molecule type" value="Genomic_DNA"/>
</dbReference>
<sequence>MSDTPENIGTTLAGGIQDVSALLPLLGTEQVERHVGSALEKGYLYAAASNLSLFGSLGSAKAAFATCVGTITHCRFYGGQWLDDAGFGTAGSITSMVTIDKDMGLYGAEVKLKKLLEEQHIDDPNLVSGFEWSGWRCSEREYDVAAVLEQWNTRNWRDGGRSFSWYWDYVTSDLQKREYREVAHDIKGAVKRLMGFQIPHIIRMLALQLRIHCITNTSLEWMKTKYKEDNLERTYTQKVQPLEQCIRDYLHNYKPPSSTEQGRENVPNDELKALLAVFPMLVIYQLLIAAGMVMIVVGYVGCFSIVKNSNAPAGPYVWFGMEAFLSLLRMVLWGLNPSWDESTGLTMKLKLHTSRDPYYPLITSPYNIAELGFIEKLSSPKPFTVFSEAEFFAAATSWIGPIQQLGANTVTLYYALLPCQAPSASETSAHNQNTLYKSLSVTVTLTDSRTFTFLCHGHKANPDSIFSSTLETYLGIGSIPTYYQVLIGDKVDRNDGFLRSPLFRDIVQHSYDFQARMFTNSQSSMQLKWNFLGSQKGNLSESENHLPANGAPLSKHDKRYLELGPIWDSSVAYLQAEQLLEIASKYETLDGTAPQDQLDIKLYTEVLSIFESAMVEVYIWGRGHKLMQVQHWEERIQLQLHTEWYSAMIVRMATQKKHALLRYKEYPKDSAIPFKLAELDPVQLEEAWAYLLDVLQKLYAATSTSNNLQQMAQQNYDNIQYLQFEQVDSLGSHLLPATIYNTFVSNTACPNGRALREECLYQLCLALQYMPDAPPPPLSDTVPYMSVEHAFMILSIIRNTNLCALEISLYGMINKTFEEYLSSITYPIQNTTHTTTLILKHFDSDSSGLKSALTDHITKHPNILCLAGTGCHEPGEACEEPHCKAILTNQELWRKSVEKGSGFAYQVGFEAKWSGYVQAKGDHIQLLNTGRALVLFYAPSAGEVTVMLSVHNTHDEPIELEATLKSDLDGIPVSKTQEVSASKEERKDEQENVVFVFSMQKGIGEITIQGPWDSWEIYGLVKVQWKSRNEVEQRVEAELEARGVE</sequence>
<protein>
    <submittedName>
        <fullName evidence="2">Uncharacterized protein</fullName>
    </submittedName>
</protein>